<dbReference type="EMBL" id="CAJJDM010000059">
    <property type="protein sequence ID" value="CAD8077764.1"/>
    <property type="molecule type" value="Genomic_DNA"/>
</dbReference>
<gene>
    <name evidence="2" type="ORF">PPRIM_AZ9-3.1.T0580276</name>
</gene>
<name>A0A8S1MS69_PARPR</name>
<organism evidence="2 3">
    <name type="scientific">Paramecium primaurelia</name>
    <dbReference type="NCBI Taxonomy" id="5886"/>
    <lineage>
        <taxon>Eukaryota</taxon>
        <taxon>Sar</taxon>
        <taxon>Alveolata</taxon>
        <taxon>Ciliophora</taxon>
        <taxon>Intramacronucleata</taxon>
        <taxon>Oligohymenophorea</taxon>
        <taxon>Peniculida</taxon>
        <taxon>Parameciidae</taxon>
        <taxon>Paramecium</taxon>
    </lineage>
</organism>
<evidence type="ECO:0000256" key="1">
    <source>
        <dbReference type="SAM" id="MobiDB-lite"/>
    </source>
</evidence>
<protein>
    <submittedName>
        <fullName evidence="2">Uncharacterized protein</fullName>
    </submittedName>
</protein>
<dbReference type="CDD" id="cd00454">
    <property type="entry name" value="TrHb1_N"/>
    <property type="match status" value="2"/>
</dbReference>
<feature type="region of interest" description="Disordered" evidence="1">
    <location>
        <begin position="1"/>
        <end position="20"/>
    </location>
</feature>
<evidence type="ECO:0000313" key="3">
    <source>
        <dbReference type="Proteomes" id="UP000688137"/>
    </source>
</evidence>
<evidence type="ECO:0000313" key="2">
    <source>
        <dbReference type="EMBL" id="CAD8077764.1"/>
    </source>
</evidence>
<proteinExistence type="predicted"/>
<dbReference type="Proteomes" id="UP000688137">
    <property type="component" value="Unassembled WGS sequence"/>
</dbReference>
<sequence>MDSSPRCPFGFQTEPSNDSPVKKVSFKEFLIQRQSVHKSTLPAVVQQKNKRWEKQLSSLLSPEISSFRQVQSNQQIPLNEIVKVARITNTKTNNDKEQEFKKIKSESLSIPLLNIPMMPTNGFFKFQPQHRMRKTGMYSLRNCNEQLEQINRKQKSNVNNFSLPQLTQEEIITQFFQTKFQKSNDNDELQHKPIGSSARLDYEANILFTKITSDYTLYQKYKGRHIKHLKEVYRSLLGVGYDKEIMMDPGRLKSIHSQLNIKNDQFLRFKYLFINQFLEMETPLDLFFKGCHKIESFKPLVLNKPLDFEIYGQDVGIKKITESMYDKIFKDYTLSPYFILIDKETQAKKFSRLFAQLIDHTDSPNYTLEILRERHIQYNLTLVQFANFKFYLSMTLQQQQIGFKHIRQLLRKMDTYKYAILNKESLQETINAFGYREFIDGLVKQCQTEPMLYELFNKRGKYRFTAHCENMIHFFFRDNVKSITDQDIEQIHKCNAIISEKVFQKIKEHTFQALMKITKDSLILSDFEEDWEEIKPFILNRSKKQIVKQLGGQTFINNLASTLAFEMQQRPQLNKVFEDNDTCVAQNLRCKLNLMLYGIHFYKKTELEVLHKRLKITDQVYFEFQQYWKTIKNILFLIFDDNFKAYFISDYNKYLQQLQQCFLKKNTQSQLKLVNSENLQNYYQLIESNSHQSQIKENPSKLLEALYTIIMKVHNQKIFNQLKIQDMYKIIILLNMPQACRSQGLIAIQTQHQDSDMNSNKFKQIIDSPSYKTSNHIVSYEKSSFSQHFRITSQRSSPQQKKVNLIRNHQLFVDLVKGTEKIKNDIGCPLSPQLQKSQQQIISGYLKDLAKKRRVVQKPQGIDARLDFETELIYAALTQDCDLAKKFQNRQGNHVKQIFRNILATGYDQQIYLDLNRIRSIHLGLNLKNFHFFRFKYHFMNRFMQMGIPVEQLFKCCERIENVRPYILNEKMEYDVYGGQDGIELCANQMYAKIFADITLEYYFVGIDRATQASKFAKLFFQLIYHMDSPNYTNEVLRERHVKYELTNVQLTNFKFYLALTLQELQVPFKYASALLRRMDIYKYAVINKNSLQDYICNYGYNQFIDQFVRSCLEEPVLYDLIQRRGKAKFTGHCENIFHYFFRYNVKAITLDDLEEIHYHKTIITEKIFMKLKEKAMAEVAKLTNDRIVLEDFDEDWDEIKPLILSDPRMSFLKTKDRDLLINELAYNLENEFYSRQLNVIYETEEINMMRNIKSKLNLLVYTIKFFKRTDLEVIHRRFRISESQYFDFQQSFKSLLERIPELHYIHGLLEEYKKYIVSD</sequence>
<accession>A0A8S1MS69</accession>
<reference evidence="2" key="1">
    <citation type="submission" date="2021-01" db="EMBL/GenBank/DDBJ databases">
        <authorList>
            <consortium name="Genoscope - CEA"/>
            <person name="William W."/>
        </authorList>
    </citation>
    <scope>NUCLEOTIDE SEQUENCE</scope>
</reference>
<keyword evidence="3" id="KW-1185">Reference proteome</keyword>
<comment type="caution">
    <text evidence="2">The sequence shown here is derived from an EMBL/GenBank/DDBJ whole genome shotgun (WGS) entry which is preliminary data.</text>
</comment>